<dbReference type="EMBL" id="CP154795">
    <property type="protein sequence ID" value="XAN08647.1"/>
    <property type="molecule type" value="Genomic_DNA"/>
</dbReference>
<reference evidence="3 4" key="1">
    <citation type="submission" date="2024-04" db="EMBL/GenBank/DDBJ databases">
        <title>Isolation of an actinomycete strain from pig manure.</title>
        <authorList>
            <person name="Gong T."/>
            <person name="Yu Z."/>
            <person name="An M."/>
            <person name="Wei C."/>
            <person name="Yang W."/>
            <person name="Liu L."/>
        </authorList>
    </citation>
    <scope>NUCLEOTIDE SEQUENCE [LARGE SCALE GENOMIC DNA]</scope>
    <source>
        <strain evidence="3 4">ZF39</strain>
    </source>
</reference>
<evidence type="ECO:0000313" key="3">
    <source>
        <dbReference type="EMBL" id="XAN08647.1"/>
    </source>
</evidence>
<protein>
    <submittedName>
        <fullName evidence="3">Uncharacterized protein</fullName>
    </submittedName>
</protein>
<name>A0ABZ3FRC4_9ACTN</name>
<organism evidence="3 4">
    <name type="scientific">Ammonicoccus fulvus</name>
    <dbReference type="NCBI Taxonomy" id="3138240"/>
    <lineage>
        <taxon>Bacteria</taxon>
        <taxon>Bacillati</taxon>
        <taxon>Actinomycetota</taxon>
        <taxon>Actinomycetes</taxon>
        <taxon>Propionibacteriales</taxon>
        <taxon>Propionibacteriaceae</taxon>
        <taxon>Ammonicoccus</taxon>
    </lineage>
</organism>
<sequence length="906" mass="96361">MASLVVLACPPGPLTAVGDALADWSATELLHPFLWVETSAWSAGTPARGQTPALRVQGGRSVGTTVEQVLTSQRFESVRLVVLVPAFAGAPGIPGEVEHRLHEAILNTSAVGRVDLIRMVVTRPDSGPVAADLAREGWHNLLIAPEESRGPGLGHSVLRASTDPVEIAPNAAACVAGVAGLWSDLDAGPLDGVPAPFGTTLRLVRSFYRNLDATAISDHVRAGLLSLDDGVPLPRQHGSQAVYIDDAPMAANDMAAAVLSRHAGLFRGERIAPAAVQAEDVGIGQALKMLFGFIGASVTMAPMKWYSLIVGDAGSAAAGRVQQAVFGSDPSSYAVVAQGQLADGAADWRQVGRASANLDQLMESSGPRTHEIAGDFSAVWSDYVESGLTLMDAGERSRTTPIQVGTERGVLRRMSDCVPSPQEAFPIPPRIAAAIGINDVRAADPLGQHTFAARVRQLGNQPSLARDADATLREFETWTQSTRHSYAARTGAMIADQLMQTSQEVQHLMGLVSPNNQVDLANARTQARQKTIAAWMRGILFSFVGLIVVLAVLTGIGIITWWGLLAGIAGGLLVWLGGSFLLFVQGQRQLFQDLNRRRSALSQAEADQANLRTAVRDLHRQTEAYGQFLDWTRVLGVVLHAPFGDIARSTPDTGTIADGLPPNARVGRAEIDTEATPEVVSLMRRDMFVTGWLDGPWHATLNDAGARLGTGAHDLTTDPRRMFAQRAGVSESYLTAWADELERGGVGSAAGEQLWFFALQRLGQPDYRSRLVSRVVVPSAEGTPGAALSEDEFMAGVGVPRPDQGKFDAGVLAREARLDGRDGVVQVWPLERIEGLDRQAVQVELGDGLPDYTFDLGERVQVATPEESGPSIIPAFPGDDSTRRNAPDGPVSGPAQVSAPDAGWTF</sequence>
<evidence type="ECO:0000313" key="4">
    <source>
        <dbReference type="Proteomes" id="UP001442841"/>
    </source>
</evidence>
<keyword evidence="2" id="KW-1133">Transmembrane helix</keyword>
<feature type="transmembrane region" description="Helical" evidence="2">
    <location>
        <begin position="559"/>
        <end position="584"/>
    </location>
</feature>
<dbReference type="Proteomes" id="UP001442841">
    <property type="component" value="Chromosome"/>
</dbReference>
<feature type="region of interest" description="Disordered" evidence="1">
    <location>
        <begin position="863"/>
        <end position="906"/>
    </location>
</feature>
<keyword evidence="2" id="KW-0472">Membrane</keyword>
<keyword evidence="2" id="KW-0812">Transmembrane</keyword>
<feature type="transmembrane region" description="Helical" evidence="2">
    <location>
        <begin position="534"/>
        <end position="553"/>
    </location>
</feature>
<evidence type="ECO:0000256" key="1">
    <source>
        <dbReference type="SAM" id="MobiDB-lite"/>
    </source>
</evidence>
<dbReference type="RefSeq" id="WP_425310072.1">
    <property type="nucleotide sequence ID" value="NZ_CP154795.1"/>
</dbReference>
<accession>A0ABZ3FRC4</accession>
<keyword evidence="4" id="KW-1185">Reference proteome</keyword>
<proteinExistence type="predicted"/>
<evidence type="ECO:0000256" key="2">
    <source>
        <dbReference type="SAM" id="Phobius"/>
    </source>
</evidence>
<gene>
    <name evidence="3" type="ORF">AADG42_15490</name>
</gene>